<keyword evidence="3" id="KW-1185">Reference proteome</keyword>
<organism evidence="2 3">
    <name type="scientific">Euphydryas editha</name>
    <name type="common">Edith's checkerspot</name>
    <dbReference type="NCBI Taxonomy" id="104508"/>
    <lineage>
        <taxon>Eukaryota</taxon>
        <taxon>Metazoa</taxon>
        <taxon>Ecdysozoa</taxon>
        <taxon>Arthropoda</taxon>
        <taxon>Hexapoda</taxon>
        <taxon>Insecta</taxon>
        <taxon>Pterygota</taxon>
        <taxon>Neoptera</taxon>
        <taxon>Endopterygota</taxon>
        <taxon>Lepidoptera</taxon>
        <taxon>Glossata</taxon>
        <taxon>Ditrysia</taxon>
        <taxon>Papilionoidea</taxon>
        <taxon>Nymphalidae</taxon>
        <taxon>Nymphalinae</taxon>
        <taxon>Euphydryas</taxon>
    </lineage>
</organism>
<dbReference type="GO" id="GO:0003824">
    <property type="term" value="F:catalytic activity"/>
    <property type="evidence" value="ECO:0007669"/>
    <property type="project" value="InterPro"/>
</dbReference>
<evidence type="ECO:0000313" key="2">
    <source>
        <dbReference type="EMBL" id="CAH2086616.1"/>
    </source>
</evidence>
<dbReference type="SUPFAM" id="SSF56219">
    <property type="entry name" value="DNase I-like"/>
    <property type="match status" value="1"/>
</dbReference>
<name>A0AAU9TLJ9_EUPED</name>
<dbReference type="AlphaFoldDB" id="A0AAU9TLJ9"/>
<dbReference type="InterPro" id="IPR036691">
    <property type="entry name" value="Endo/exonu/phosph_ase_sf"/>
</dbReference>
<dbReference type="InterPro" id="IPR005135">
    <property type="entry name" value="Endo/exonuclease/phosphatase"/>
</dbReference>
<comment type="caution">
    <text evidence="2">The sequence shown here is derived from an EMBL/GenBank/DDBJ whole genome shotgun (WGS) entry which is preliminary data.</text>
</comment>
<dbReference type="InterPro" id="IPR027124">
    <property type="entry name" value="Swc5/CFDP1/2"/>
</dbReference>
<sequence>MNSNNKEFKCPCDPFNRRHTVSGTDGVKSAIGHADVGNQAPHGNLVTGIPMKMRKLKILEDELSRHNINICGISETHWKDNGHFHTEANVVYFSGNAESSKNEVAFIIPKSSRNCVLGYEPVSDRLISIKLKASPVNFNIIQVYAPTSTACSEDIESFYSDLETAICKIPQRELLVIMGDFNSKIGSDSHLLSPCVGKYGLGQRNERGERLVQFAADNNLVICNSFFQNHPRRLYTWISPDGNYRNQIDYILVRARWKTSIRNTYTLPGADCGSDHQFLMAKIRLKLRAVWKIVQHRRLEVRDKPQFTTALGKEWDQWVSVDHNTESPDKM</sequence>
<dbReference type="PANTHER" id="PTHR23227">
    <property type="entry name" value="BUCENTAUR RELATED"/>
    <property type="match status" value="1"/>
</dbReference>
<dbReference type="Gene3D" id="3.60.10.10">
    <property type="entry name" value="Endonuclease/exonuclease/phosphatase"/>
    <property type="match status" value="1"/>
</dbReference>
<dbReference type="Pfam" id="PF03372">
    <property type="entry name" value="Exo_endo_phos"/>
    <property type="match status" value="1"/>
</dbReference>
<evidence type="ECO:0000259" key="1">
    <source>
        <dbReference type="Pfam" id="PF03372"/>
    </source>
</evidence>
<evidence type="ECO:0000313" key="3">
    <source>
        <dbReference type="Proteomes" id="UP001153954"/>
    </source>
</evidence>
<protein>
    <recommendedName>
        <fullName evidence="1">Endonuclease/exonuclease/phosphatase domain-containing protein</fullName>
    </recommendedName>
</protein>
<gene>
    <name evidence="2" type="ORF">EEDITHA_LOCUS2968</name>
</gene>
<dbReference type="CDD" id="cd09076">
    <property type="entry name" value="L1-EN"/>
    <property type="match status" value="1"/>
</dbReference>
<proteinExistence type="predicted"/>
<reference evidence="2" key="1">
    <citation type="submission" date="2022-03" db="EMBL/GenBank/DDBJ databases">
        <authorList>
            <person name="Tunstrom K."/>
        </authorList>
    </citation>
    <scope>NUCLEOTIDE SEQUENCE</scope>
</reference>
<dbReference type="EMBL" id="CAKOGL010000005">
    <property type="protein sequence ID" value="CAH2086616.1"/>
    <property type="molecule type" value="Genomic_DNA"/>
</dbReference>
<dbReference type="Proteomes" id="UP001153954">
    <property type="component" value="Unassembled WGS sequence"/>
</dbReference>
<accession>A0AAU9TLJ9</accession>
<feature type="domain" description="Endonuclease/exonuclease/phosphatase" evidence="1">
    <location>
        <begin position="55"/>
        <end position="276"/>
    </location>
</feature>
<dbReference type="PANTHER" id="PTHR23227:SF85">
    <property type="entry name" value="CRANIOFACIAL DEVELOPMENT PROTEIN 2"/>
    <property type="match status" value="1"/>
</dbReference>